<accession>A0A0D6Q1W0</accession>
<reference evidence="9 10" key="1">
    <citation type="submission" date="2012-11" db="EMBL/GenBank/DDBJ databases">
        <title>Whole genome sequence of Gluconacetobacter europaeus NBRC3261.</title>
        <authorList>
            <person name="Azuma Y."/>
            <person name="Higashiura N."/>
            <person name="Hirakawa H."/>
            <person name="Matsushita K."/>
        </authorList>
    </citation>
    <scope>NUCLEOTIDE SEQUENCE [LARGE SCALE GENOMIC DNA]</scope>
    <source>
        <strain evidence="9 10">NBRC 3261</strain>
    </source>
</reference>
<keyword evidence="3" id="KW-0472">Membrane</keyword>
<comment type="caution">
    <text evidence="9">The sequence shown here is derived from an EMBL/GenBank/DDBJ whole genome shotgun (WGS) entry which is preliminary data.</text>
</comment>
<evidence type="ECO:0000313" key="9">
    <source>
        <dbReference type="EMBL" id="GAN96965.1"/>
    </source>
</evidence>
<evidence type="ECO:0000256" key="1">
    <source>
        <dbReference type="ARBA" id="ARBA00004635"/>
    </source>
</evidence>
<dbReference type="PANTHER" id="PTHR30429:SF1">
    <property type="entry name" value="D-METHIONINE-BINDING LIPOPROTEIN METQ-RELATED"/>
    <property type="match status" value="1"/>
</dbReference>
<dbReference type="Proteomes" id="UP000032675">
    <property type="component" value="Unassembled WGS sequence"/>
</dbReference>
<dbReference type="CDD" id="cd13598">
    <property type="entry name" value="PBP2_lipoprotein_IlpA_like"/>
    <property type="match status" value="1"/>
</dbReference>
<evidence type="ECO:0000256" key="6">
    <source>
        <dbReference type="PIRNR" id="PIRNR002854"/>
    </source>
</evidence>
<gene>
    <name evidence="9" type="ORF">Geu3261_0133_010</name>
</gene>
<dbReference type="Pfam" id="PF03180">
    <property type="entry name" value="Lipoprotein_9"/>
    <property type="match status" value="1"/>
</dbReference>
<dbReference type="RefSeq" id="WP_048851609.1">
    <property type="nucleotide sequence ID" value="NZ_BANI01000117.1"/>
</dbReference>
<dbReference type="InterPro" id="IPR004872">
    <property type="entry name" value="Lipoprotein_NlpA"/>
</dbReference>
<feature type="chain" id="PRO_5002310633" description="Lipoprotein" evidence="8">
    <location>
        <begin position="31"/>
        <end position="273"/>
    </location>
</feature>
<dbReference type="PIRSF" id="PIRSF002854">
    <property type="entry name" value="MetQ"/>
    <property type="match status" value="1"/>
</dbReference>
<organism evidence="9 10">
    <name type="scientific">Komagataeibacter europaeus NBRC 3261</name>
    <dbReference type="NCBI Taxonomy" id="1234669"/>
    <lineage>
        <taxon>Bacteria</taxon>
        <taxon>Pseudomonadati</taxon>
        <taxon>Pseudomonadota</taxon>
        <taxon>Alphaproteobacteria</taxon>
        <taxon>Acetobacterales</taxon>
        <taxon>Acetobacteraceae</taxon>
        <taxon>Komagataeibacter</taxon>
    </lineage>
</organism>
<dbReference type="GO" id="GO:0016020">
    <property type="term" value="C:membrane"/>
    <property type="evidence" value="ECO:0007669"/>
    <property type="project" value="UniProtKB-SubCell"/>
</dbReference>
<name>A0A0D6Q1W0_KOMEU</name>
<dbReference type="SUPFAM" id="SSF53850">
    <property type="entry name" value="Periplasmic binding protein-like II"/>
    <property type="match status" value="1"/>
</dbReference>
<evidence type="ECO:0000256" key="2">
    <source>
        <dbReference type="ARBA" id="ARBA00022729"/>
    </source>
</evidence>
<evidence type="ECO:0000313" key="10">
    <source>
        <dbReference type="Proteomes" id="UP000032675"/>
    </source>
</evidence>
<dbReference type="AlphaFoldDB" id="A0A0D6Q1W0"/>
<evidence type="ECO:0000256" key="3">
    <source>
        <dbReference type="ARBA" id="ARBA00023136"/>
    </source>
</evidence>
<evidence type="ECO:0000256" key="4">
    <source>
        <dbReference type="ARBA" id="ARBA00023139"/>
    </source>
</evidence>
<proteinExistence type="inferred from homology"/>
<feature type="signal peptide" evidence="8">
    <location>
        <begin position="1"/>
        <end position="30"/>
    </location>
</feature>
<keyword evidence="5 6" id="KW-0449">Lipoprotein</keyword>
<dbReference type="Gene3D" id="3.40.190.10">
    <property type="entry name" value="Periplasmic binding protein-like II"/>
    <property type="match status" value="2"/>
</dbReference>
<keyword evidence="2 8" id="KW-0732">Signal</keyword>
<evidence type="ECO:0000256" key="7">
    <source>
        <dbReference type="PIRSR" id="PIRSR002854-1"/>
    </source>
</evidence>
<sequence length="273" mass="29531">MKLNTPITRRRALSLLGTATCLPMIHAARAADTRRLRIGIMAGEDEDLWRVIVANAAKEGPDLSIMTFSDYNTPDEALAEHEIDANAFQHGPFLQAQIAARGYDIVAVGNTYFSPIGLYSTRWKSVADLPRNAVIGLPNDPSNEGRALHLLEALGLIRLPASAGLLPTPLDIADNPRNLTFHELDAGIVGRSLPDLDAAVVNTNWALKAGIDLQKQKIGQESLQDNPYVNFIAVNAVDAKAPWVTPLVNAVHQPSTRTAIETIFHGSVVPAWA</sequence>
<comment type="similarity">
    <text evidence="6">Belongs to the nlpA lipoprotein family.</text>
</comment>
<evidence type="ECO:0000256" key="8">
    <source>
        <dbReference type="SAM" id="SignalP"/>
    </source>
</evidence>
<feature type="lipid moiety-binding region" description="S-diacylglycerol cysteine" evidence="7">
    <location>
        <position position="21"/>
    </location>
</feature>
<keyword evidence="4" id="KW-0564">Palmitate</keyword>
<protein>
    <recommendedName>
        <fullName evidence="6">Lipoprotein</fullName>
    </recommendedName>
</protein>
<evidence type="ECO:0000256" key="5">
    <source>
        <dbReference type="ARBA" id="ARBA00023288"/>
    </source>
</evidence>
<dbReference type="PANTHER" id="PTHR30429">
    <property type="entry name" value="D-METHIONINE-BINDING LIPOPROTEIN METQ"/>
    <property type="match status" value="1"/>
</dbReference>
<comment type="subcellular location">
    <subcellularLocation>
        <location evidence="1">Membrane</location>
        <topology evidence="1">Lipid-anchor</topology>
    </subcellularLocation>
</comment>
<dbReference type="EMBL" id="BANI01000117">
    <property type="protein sequence ID" value="GAN96965.1"/>
    <property type="molecule type" value="Genomic_DNA"/>
</dbReference>